<name>A0ABT7EIM3_9GAMM</name>
<accession>A0ABT7EIM3</accession>
<gene>
    <name evidence="2" type="ORF">QNM18_07460</name>
</gene>
<dbReference type="Gene3D" id="2.60.120.10">
    <property type="entry name" value="Jelly Rolls"/>
    <property type="match status" value="1"/>
</dbReference>
<dbReference type="SUPFAM" id="SSF51182">
    <property type="entry name" value="RmlC-like cupins"/>
    <property type="match status" value="1"/>
</dbReference>
<organism evidence="2 3">
    <name type="scientific">Pseudoalteromonas obscura</name>
    <dbReference type="NCBI Taxonomy" id="3048491"/>
    <lineage>
        <taxon>Bacteria</taxon>
        <taxon>Pseudomonadati</taxon>
        <taxon>Pseudomonadota</taxon>
        <taxon>Gammaproteobacteria</taxon>
        <taxon>Alteromonadales</taxon>
        <taxon>Pseudoalteromonadaceae</taxon>
        <taxon>Pseudoalteromonas</taxon>
    </lineage>
</organism>
<dbReference type="InterPro" id="IPR014710">
    <property type="entry name" value="RmlC-like_jellyroll"/>
</dbReference>
<dbReference type="RefSeq" id="WP_284136779.1">
    <property type="nucleotide sequence ID" value="NZ_JASJUT010000002.1"/>
</dbReference>
<sequence length="268" mass="29725">MVNRCKLILVGLFLFNSHIASSKEPDIRAIEQLQWTPLNPLRGDASPQAADLWGNRQKGGATGFLVKFKPEFTSPPHIHNVSYRGVVIKGLVHNDDPEARDMWLSVGSFWTQPAGDAHITAAKDQVNIAYIEIDSGPYLVHPKEQAFDNGEQAMNVASSNLVWLNASDIKWTDTKYNVQRAFLWGDTSVGNLNGSLIKLPVGFSGKLVSEGDTFHAVVISGQIRYESQSVPLKVGSYFGQSKVHRVKAIQDTQIYIRTNSKIHIVEDK</sequence>
<keyword evidence="1" id="KW-0732">Signal</keyword>
<dbReference type="InterPro" id="IPR011051">
    <property type="entry name" value="RmlC_Cupin_sf"/>
</dbReference>
<dbReference type="Pfam" id="PF14499">
    <property type="entry name" value="DUF4437"/>
    <property type="match status" value="1"/>
</dbReference>
<feature type="signal peptide" evidence="1">
    <location>
        <begin position="1"/>
        <end position="22"/>
    </location>
</feature>
<evidence type="ECO:0000256" key="1">
    <source>
        <dbReference type="SAM" id="SignalP"/>
    </source>
</evidence>
<protein>
    <submittedName>
        <fullName evidence="2">DUF4437 domain-containing protein</fullName>
    </submittedName>
</protein>
<reference evidence="2 3" key="1">
    <citation type="submission" date="2023-05" db="EMBL/GenBank/DDBJ databases">
        <title>Pseudoalteromonas ardens sp. nov., Pseudoalteromonas obscura sp. nov., and Pseudoalteromonas umbrosa sp. nov., isolated from the coral Montipora capitata.</title>
        <authorList>
            <person name="Thomas E.M."/>
            <person name="Smith E.M."/>
            <person name="Papke E."/>
            <person name="Shlafstein M.D."/>
            <person name="Oline D.K."/>
            <person name="Videau P."/>
            <person name="Saw J.H."/>
            <person name="Strangman W.K."/>
            <person name="Ushijima B."/>
        </authorList>
    </citation>
    <scope>NUCLEOTIDE SEQUENCE [LARGE SCALE GENOMIC DNA]</scope>
    <source>
        <strain evidence="2 3">P94</strain>
    </source>
</reference>
<comment type="caution">
    <text evidence="2">The sequence shown here is derived from an EMBL/GenBank/DDBJ whole genome shotgun (WGS) entry which is preliminary data.</text>
</comment>
<dbReference type="EMBL" id="JASJUT010000002">
    <property type="protein sequence ID" value="MDK2594874.1"/>
    <property type="molecule type" value="Genomic_DNA"/>
</dbReference>
<evidence type="ECO:0000313" key="2">
    <source>
        <dbReference type="EMBL" id="MDK2594874.1"/>
    </source>
</evidence>
<dbReference type="Proteomes" id="UP001231915">
    <property type="component" value="Unassembled WGS sequence"/>
</dbReference>
<feature type="chain" id="PRO_5047413265" evidence="1">
    <location>
        <begin position="23"/>
        <end position="268"/>
    </location>
</feature>
<proteinExistence type="predicted"/>
<dbReference type="InterPro" id="IPR028013">
    <property type="entry name" value="DUF4437"/>
</dbReference>
<evidence type="ECO:0000313" key="3">
    <source>
        <dbReference type="Proteomes" id="UP001231915"/>
    </source>
</evidence>
<keyword evidence="3" id="KW-1185">Reference proteome</keyword>
<dbReference type="CDD" id="cd06989">
    <property type="entry name" value="cupin_DRT102"/>
    <property type="match status" value="1"/>
</dbReference>